<evidence type="ECO:0000313" key="10">
    <source>
        <dbReference type="EMBL" id="MFK2872230.1"/>
    </source>
</evidence>
<dbReference type="Proteomes" id="UP001620405">
    <property type="component" value="Unassembled WGS sequence"/>
</dbReference>
<evidence type="ECO:0000259" key="9">
    <source>
        <dbReference type="PROSITE" id="PS51918"/>
    </source>
</evidence>
<feature type="binding site" evidence="8">
    <location>
        <position position="64"/>
    </location>
    <ligand>
        <name>Mg(2+)</name>
        <dbReference type="ChEBI" id="CHEBI:18420"/>
    </ligand>
</feature>
<evidence type="ECO:0000256" key="5">
    <source>
        <dbReference type="ARBA" id="ARBA00023004"/>
    </source>
</evidence>
<dbReference type="Pfam" id="PF04055">
    <property type="entry name" value="Radical_SAM"/>
    <property type="match status" value="1"/>
</dbReference>
<protein>
    <recommendedName>
        <fullName evidence="8">7-carboxy-7-deazaguanine synthase</fullName>
        <shortName evidence="8">CDG synthase</shortName>
        <ecNumber evidence="8">4.3.99.3</ecNumber>
    </recommendedName>
    <alternativeName>
        <fullName evidence="8">Queuosine biosynthesis protein QueE</fullName>
    </alternativeName>
</protein>
<feature type="binding site" evidence="8">
    <location>
        <begin position="61"/>
        <end position="63"/>
    </location>
    <ligand>
        <name>S-adenosyl-L-methionine</name>
        <dbReference type="ChEBI" id="CHEBI:59789"/>
    </ligand>
</feature>
<feature type="domain" description="Radical SAM core" evidence="9">
    <location>
        <begin position="42"/>
        <end position="232"/>
    </location>
</feature>
<comment type="cofactor">
    <cofactor evidence="8">
        <name>Mg(2+)</name>
        <dbReference type="ChEBI" id="CHEBI:18420"/>
    </cofactor>
</comment>
<dbReference type="InterPro" id="IPR058240">
    <property type="entry name" value="rSAM_sf"/>
</dbReference>
<evidence type="ECO:0000256" key="1">
    <source>
        <dbReference type="ARBA" id="ARBA00022485"/>
    </source>
</evidence>
<keyword evidence="11" id="KW-1185">Reference proteome</keyword>
<comment type="function">
    <text evidence="8">Catalyzes the complex heterocyclic radical-mediated conversion of 6-carboxy-5,6,7,8-tetrahydropterin (CPH4) to 7-carboxy-7-deazaguanine (CDG), a step common to the biosynthetic pathways of all 7-deazapurine-containing compounds.</text>
</comment>
<organism evidence="10 11">
    <name type="scientific">Dyella lipolytica</name>
    <dbReference type="NCBI Taxonomy" id="1867835"/>
    <lineage>
        <taxon>Bacteria</taxon>
        <taxon>Pseudomonadati</taxon>
        <taxon>Pseudomonadota</taxon>
        <taxon>Gammaproteobacteria</taxon>
        <taxon>Lysobacterales</taxon>
        <taxon>Rhodanobacteraceae</taxon>
        <taxon>Dyella</taxon>
    </lineage>
</organism>
<feature type="binding site" evidence="8">
    <location>
        <position position="55"/>
    </location>
    <ligand>
        <name>[4Fe-4S] cluster</name>
        <dbReference type="ChEBI" id="CHEBI:49883"/>
        <note>4Fe-4S-S-AdoMet</note>
    </ligand>
</feature>
<dbReference type="SFLD" id="SFLDS00029">
    <property type="entry name" value="Radical_SAM"/>
    <property type="match status" value="1"/>
</dbReference>
<comment type="cofactor">
    <cofactor evidence="8">
        <name>S-adenosyl-L-methionine</name>
        <dbReference type="ChEBI" id="CHEBI:59789"/>
    </cofactor>
    <text evidence="8">Binds 1 S-adenosyl-L-methionine per subunit.</text>
</comment>
<dbReference type="PIRSF" id="PIRSF000370">
    <property type="entry name" value="QueE"/>
    <property type="match status" value="1"/>
</dbReference>
<dbReference type="HAMAP" id="MF_00917">
    <property type="entry name" value="QueE"/>
    <property type="match status" value="1"/>
</dbReference>
<gene>
    <name evidence="8 10" type="primary">queE</name>
    <name evidence="10" type="ORF">ISP13_01700</name>
</gene>
<comment type="caution">
    <text evidence="8">Lacks conserved residue(s) required for the propagation of feature annotation.</text>
</comment>
<keyword evidence="4 8" id="KW-0460">Magnesium</keyword>
<keyword evidence="1 8" id="KW-0004">4Fe-4S</keyword>
<accession>A0ABW8IQJ9</accession>
<feature type="binding site" evidence="8">
    <location>
        <position position="51"/>
    </location>
    <ligand>
        <name>substrate</name>
    </ligand>
</feature>
<evidence type="ECO:0000256" key="7">
    <source>
        <dbReference type="ARBA" id="ARBA00023239"/>
    </source>
</evidence>
<feature type="binding site" evidence="8">
    <location>
        <position position="96"/>
    </location>
    <ligand>
        <name>S-adenosyl-L-methionine</name>
        <dbReference type="ChEBI" id="CHEBI:59789"/>
    </ligand>
</feature>
<keyword evidence="5 8" id="KW-0408">Iron</keyword>
<evidence type="ECO:0000256" key="2">
    <source>
        <dbReference type="ARBA" id="ARBA00022691"/>
    </source>
</evidence>
<feature type="binding site" evidence="8">
    <location>
        <begin position="36"/>
        <end position="38"/>
    </location>
    <ligand>
        <name>substrate</name>
    </ligand>
</feature>
<evidence type="ECO:0000256" key="4">
    <source>
        <dbReference type="ARBA" id="ARBA00022842"/>
    </source>
</evidence>
<comment type="pathway">
    <text evidence="8">Purine metabolism; 7-cyano-7-deazaguanine biosynthesis.</text>
</comment>
<dbReference type="InterPro" id="IPR027621">
    <property type="entry name" value="rSAM_QueE_gams"/>
</dbReference>
<dbReference type="EC" id="4.3.99.3" evidence="8"/>
<evidence type="ECO:0000313" key="11">
    <source>
        <dbReference type="Proteomes" id="UP001620405"/>
    </source>
</evidence>
<keyword evidence="3 8" id="KW-0479">Metal-binding</keyword>
<dbReference type="PANTHER" id="PTHR42836:SF1">
    <property type="entry name" value="7-CARBOXY-7-DEAZAGUANINE SYNTHASE"/>
    <property type="match status" value="1"/>
</dbReference>
<sequence length="236" mass="26224">MVVSGSKASVDIATSATVSSAVSTERLRITEIFHSIQGEADAIGWRTVFVRLTGCPLRCVWCDTEYSFYGGNWRDIDDILAEVASHGARHVCVTGGEPLAQKRCLVLLQKLCDAGYEVSLETSGALDVSLVDPRVRKVMDLKAPDSGESRRNLWSNLDQLLPHDQVKIVIASRADYEWARNAVAEHAIDQRCMVLFSPVHGAVEPRALAEWIIEDKLPVRFQLQLHKLLWHDAPGH</sequence>
<evidence type="ECO:0000256" key="6">
    <source>
        <dbReference type="ARBA" id="ARBA00023014"/>
    </source>
</evidence>
<keyword evidence="8" id="KW-0671">Queuosine biosynthesis</keyword>
<evidence type="ECO:0000256" key="3">
    <source>
        <dbReference type="ARBA" id="ARBA00022723"/>
    </source>
</evidence>
<dbReference type="GO" id="GO:0016829">
    <property type="term" value="F:lyase activity"/>
    <property type="evidence" value="ECO:0007669"/>
    <property type="project" value="UniProtKB-KW"/>
</dbReference>
<dbReference type="InterPro" id="IPR024924">
    <property type="entry name" value="7-CO-7-deazaguanine_synth-like"/>
</dbReference>
<dbReference type="Gene3D" id="3.20.20.70">
    <property type="entry name" value="Aldolase class I"/>
    <property type="match status" value="1"/>
</dbReference>
<proteinExistence type="inferred from homology"/>
<dbReference type="CDD" id="cd01335">
    <property type="entry name" value="Radical_SAM"/>
    <property type="match status" value="1"/>
</dbReference>
<dbReference type="EMBL" id="JADIKG010000009">
    <property type="protein sequence ID" value="MFK2872230.1"/>
    <property type="molecule type" value="Genomic_DNA"/>
</dbReference>
<comment type="cofactor">
    <cofactor evidence="8">
        <name>[4Fe-4S] cluster</name>
        <dbReference type="ChEBI" id="CHEBI:49883"/>
    </cofactor>
    <text evidence="8">Binds 1 [4Fe-4S] cluster. The cluster is coordinated with 3 cysteines and an exchangeable S-adenosyl-L-methionine.</text>
</comment>
<dbReference type="InterPro" id="IPR007197">
    <property type="entry name" value="rSAM"/>
</dbReference>
<dbReference type="RefSeq" id="WP_404600975.1">
    <property type="nucleotide sequence ID" value="NZ_JADIKG010000009.1"/>
</dbReference>
<keyword evidence="6 8" id="KW-0411">Iron-sulfur</keyword>
<name>A0ABW8IQJ9_9GAMM</name>
<feature type="binding site" evidence="8">
    <location>
        <position position="59"/>
    </location>
    <ligand>
        <name>[4Fe-4S] cluster</name>
        <dbReference type="ChEBI" id="CHEBI:49883"/>
        <note>4Fe-4S-S-AdoMet</note>
    </ligand>
</feature>
<keyword evidence="2 8" id="KW-0949">S-adenosyl-L-methionine</keyword>
<comment type="caution">
    <text evidence="10">The sequence shown here is derived from an EMBL/GenBank/DDBJ whole genome shotgun (WGS) entry which is preliminary data.</text>
</comment>
<feature type="binding site" evidence="8">
    <location>
        <position position="94"/>
    </location>
    <ligand>
        <name>substrate</name>
    </ligand>
</feature>
<dbReference type="PANTHER" id="PTHR42836">
    <property type="entry name" value="7-CARBOXY-7-DEAZAGUANINE SYNTHASE"/>
    <property type="match status" value="1"/>
</dbReference>
<keyword evidence="7 8" id="KW-0456">Lyase</keyword>
<dbReference type="PROSITE" id="PS51918">
    <property type="entry name" value="RADICAL_SAM"/>
    <property type="match status" value="1"/>
</dbReference>
<comment type="similarity">
    <text evidence="8">Belongs to the radical SAM superfamily. 7-carboxy-7-deazaguanine synthase family.</text>
</comment>
<dbReference type="InterPro" id="IPR013785">
    <property type="entry name" value="Aldolase_TIM"/>
</dbReference>
<evidence type="ECO:0000256" key="8">
    <source>
        <dbReference type="HAMAP-Rule" id="MF_00917"/>
    </source>
</evidence>
<comment type="subunit">
    <text evidence="8">Homodimer.</text>
</comment>
<dbReference type="NCBIfam" id="TIGR04349">
    <property type="entry name" value="rSAM_QueE_gams"/>
    <property type="match status" value="1"/>
</dbReference>
<reference evidence="10 11" key="1">
    <citation type="submission" date="2020-10" db="EMBL/GenBank/DDBJ databases">
        <title>Phylogeny of dyella-like bacteria.</title>
        <authorList>
            <person name="Fu J."/>
        </authorList>
    </citation>
    <scope>NUCLEOTIDE SEQUENCE [LARGE SCALE GENOMIC DNA]</scope>
    <source>
        <strain evidence="10 11">DHOB07</strain>
    </source>
</reference>
<feature type="binding site" evidence="8">
    <location>
        <position position="62"/>
    </location>
    <ligand>
        <name>[4Fe-4S] cluster</name>
        <dbReference type="ChEBI" id="CHEBI:49883"/>
        <note>4Fe-4S-S-AdoMet</note>
    </ligand>
</feature>
<comment type="catalytic activity">
    <reaction evidence="8">
        <text>6-carboxy-5,6,7,8-tetrahydropterin + H(+) = 7-carboxy-7-carbaguanine + NH4(+)</text>
        <dbReference type="Rhea" id="RHEA:27974"/>
        <dbReference type="ChEBI" id="CHEBI:15378"/>
        <dbReference type="ChEBI" id="CHEBI:28938"/>
        <dbReference type="ChEBI" id="CHEBI:61032"/>
        <dbReference type="ChEBI" id="CHEBI:61036"/>
        <dbReference type="EC" id="4.3.99.3"/>
    </reaction>
</comment>
<dbReference type="SUPFAM" id="SSF102114">
    <property type="entry name" value="Radical SAM enzymes"/>
    <property type="match status" value="1"/>
</dbReference>